<dbReference type="GO" id="GO:0016787">
    <property type="term" value="F:hydrolase activity"/>
    <property type="evidence" value="ECO:0007669"/>
    <property type="project" value="InterPro"/>
</dbReference>
<sequence length="894" mass="98401">MNMDFVAAQTSSHEPIGFQKDIINNLSAALLSHPSPPVLLRAPTGSGKTFMLVRALSKVSEAQDTVWMWFVPYVNLVQQTEDAILGNAEGQLFPVMLSRGRNQEPTKGMVLLSTAAGVASAKDRKTGYSSGADDEQRALNEFVELARARKLKIGLVVDEAHIGLKTGTEFGAFALWVNPDYMVMASATPKDAVLDQFLAQSGKQARTSFVVSRAQAVEARLNKKYIEAVKYDLQRTISTVADLKRTVLRQAWKKHLWLKKILKAEGIDLTPLLLVQVANGDKTVEEAREDLIRLCRVPMGAIGVHSADEPDPVLMAAIANDHSKEVLIFKQSAGTGFDAPRAFVLASTKLVNDADFAMQFIGRVMRVAPQVRDAFPKPQEILDSLDTAFVYLADGEAQAGFQSAVNTVGAVKSQLEGQTEQMIVKQTKSGATVITNKTSTQLPAFYDGTKPTPARTIEEPDEEDEVGLPSTGTDQPGLFGKDTTADPGTTIMETDWVVDTSPKPAVVPADENEILERLKEQGLKAYRLNLKLPGAPAVFQQESRPAMADMAKVSAHVAMNLPLTEDKVAFAVRAAYNLLRDKEIHTELTKDEDNIRTEEVTVITDRASLARDAASQLKKIPQVEDADVRIIIGTLAGRLREDVAVPPSDSSSSVLDDKQLDRLARDAACWVVRRDAQRIGEMVQDAIAEFATIGSASPLPQFLLYPLSKALDQAQKNLYGVVPPLDGSITSARDSLDIEGQTTMFKETLAHAGGTISVFGVDGSAGVNQEEREFIQSMERDDHVVWWHRNPSRKPWSVRVVRSEHRNYFYPDFIVCLEYPLGVPTEVRMVETKESTKDASRKAQRTPKIYGKVLFVTREDTRLRIVNDDGSLGDEFDWVDLTPAWKWMAARRSG</sequence>
<dbReference type="Proteomes" id="UP000552587">
    <property type="component" value="Unassembled WGS sequence"/>
</dbReference>
<dbReference type="GO" id="GO:0004386">
    <property type="term" value="F:helicase activity"/>
    <property type="evidence" value="ECO:0007669"/>
    <property type="project" value="UniProtKB-KW"/>
</dbReference>
<keyword evidence="3" id="KW-0067">ATP-binding</keyword>
<dbReference type="Pfam" id="PF04851">
    <property type="entry name" value="ResIII"/>
    <property type="match status" value="1"/>
</dbReference>
<evidence type="ECO:0000313" key="4">
    <source>
        <dbReference type="Proteomes" id="UP000552587"/>
    </source>
</evidence>
<evidence type="ECO:0000256" key="1">
    <source>
        <dbReference type="SAM" id="MobiDB-lite"/>
    </source>
</evidence>
<dbReference type="SUPFAM" id="SSF52540">
    <property type="entry name" value="P-loop containing nucleoside triphosphate hydrolases"/>
    <property type="match status" value="1"/>
</dbReference>
<proteinExistence type="predicted"/>
<dbReference type="GO" id="GO:0003677">
    <property type="term" value="F:DNA binding"/>
    <property type="evidence" value="ECO:0007669"/>
    <property type="project" value="InterPro"/>
</dbReference>
<dbReference type="EMBL" id="JACHTE010000002">
    <property type="protein sequence ID" value="MBB1087697.1"/>
    <property type="molecule type" value="Genomic_DNA"/>
</dbReference>
<dbReference type="AlphaFoldDB" id="A0A7W3U2G2"/>
<dbReference type="GO" id="GO:0005524">
    <property type="term" value="F:ATP binding"/>
    <property type="evidence" value="ECO:0007669"/>
    <property type="project" value="InterPro"/>
</dbReference>
<feature type="domain" description="Helicase/UvrB N-terminal" evidence="2">
    <location>
        <begin position="18"/>
        <end position="190"/>
    </location>
</feature>
<keyword evidence="3" id="KW-0378">Hydrolase</keyword>
<reference evidence="3 4" key="1">
    <citation type="submission" date="2020-07" db="EMBL/GenBank/DDBJ databases">
        <authorList>
            <person name="Xu S."/>
            <person name="Li A."/>
        </authorList>
    </citation>
    <scope>NUCLEOTIDE SEQUENCE [LARGE SCALE GENOMIC DNA]</scope>
    <source>
        <strain evidence="3 4">SG-8</strain>
    </source>
</reference>
<keyword evidence="3" id="KW-0547">Nucleotide-binding</keyword>
<comment type="caution">
    <text evidence="3">The sequence shown here is derived from an EMBL/GenBank/DDBJ whole genome shotgun (WGS) entry which is preliminary data.</text>
</comment>
<accession>A0A7W3U2G2</accession>
<dbReference type="RefSeq" id="WP_182668457.1">
    <property type="nucleotide sequence ID" value="NZ_JACHTE010000002.1"/>
</dbReference>
<dbReference type="InterPro" id="IPR027417">
    <property type="entry name" value="P-loop_NTPase"/>
</dbReference>
<keyword evidence="3" id="KW-0347">Helicase</keyword>
<keyword evidence="4" id="KW-1185">Reference proteome</keyword>
<dbReference type="Gene3D" id="3.40.50.300">
    <property type="entry name" value="P-loop containing nucleotide triphosphate hydrolases"/>
    <property type="match status" value="1"/>
</dbReference>
<gene>
    <name evidence="3" type="ORF">H4F99_04250</name>
</gene>
<feature type="region of interest" description="Disordered" evidence="1">
    <location>
        <begin position="444"/>
        <end position="486"/>
    </location>
</feature>
<evidence type="ECO:0000259" key="2">
    <source>
        <dbReference type="Pfam" id="PF04851"/>
    </source>
</evidence>
<name>A0A7W3U2G2_9GAMM</name>
<protein>
    <submittedName>
        <fullName evidence="3">DEAD/DEAH box helicase family protein</fullName>
    </submittedName>
</protein>
<evidence type="ECO:0000313" key="3">
    <source>
        <dbReference type="EMBL" id="MBB1087697.1"/>
    </source>
</evidence>
<dbReference type="InterPro" id="IPR006935">
    <property type="entry name" value="Helicase/UvrB_N"/>
</dbReference>
<organism evidence="3 4">
    <name type="scientific">Marilutibacter penaei</name>
    <dbReference type="NCBI Taxonomy" id="2759900"/>
    <lineage>
        <taxon>Bacteria</taxon>
        <taxon>Pseudomonadati</taxon>
        <taxon>Pseudomonadota</taxon>
        <taxon>Gammaproteobacteria</taxon>
        <taxon>Lysobacterales</taxon>
        <taxon>Lysobacteraceae</taxon>
        <taxon>Marilutibacter</taxon>
    </lineage>
</organism>